<feature type="region of interest" description="Disordered" evidence="5">
    <location>
        <begin position="353"/>
        <end position="391"/>
    </location>
</feature>
<feature type="compositionally biased region" description="Basic and acidic residues" evidence="5">
    <location>
        <begin position="373"/>
        <end position="391"/>
    </location>
</feature>
<organism evidence="7 8">
    <name type="scientific">Hyaloscypha hepaticicola</name>
    <dbReference type="NCBI Taxonomy" id="2082293"/>
    <lineage>
        <taxon>Eukaryota</taxon>
        <taxon>Fungi</taxon>
        <taxon>Dikarya</taxon>
        <taxon>Ascomycota</taxon>
        <taxon>Pezizomycotina</taxon>
        <taxon>Leotiomycetes</taxon>
        <taxon>Helotiales</taxon>
        <taxon>Hyaloscyphaceae</taxon>
        <taxon>Hyaloscypha</taxon>
    </lineage>
</organism>
<name>A0A2J6QLK8_9HELO</name>
<keyword evidence="2 4" id="KW-0863">Zinc-finger</keyword>
<dbReference type="GO" id="GO:0008270">
    <property type="term" value="F:zinc ion binding"/>
    <property type="evidence" value="ECO:0007669"/>
    <property type="project" value="UniProtKB-KW"/>
</dbReference>
<evidence type="ECO:0000256" key="1">
    <source>
        <dbReference type="ARBA" id="ARBA00022723"/>
    </source>
</evidence>
<keyword evidence="3" id="KW-0862">Zinc</keyword>
<dbReference type="InterPro" id="IPR011011">
    <property type="entry name" value="Znf_FYVE_PHD"/>
</dbReference>
<feature type="region of interest" description="Disordered" evidence="5">
    <location>
        <begin position="478"/>
        <end position="501"/>
    </location>
</feature>
<dbReference type="Gene3D" id="3.30.40.10">
    <property type="entry name" value="Zinc/RING finger domain, C3HC4 (zinc finger)"/>
    <property type="match status" value="1"/>
</dbReference>
<dbReference type="Proteomes" id="UP000235672">
    <property type="component" value="Unassembled WGS sequence"/>
</dbReference>
<evidence type="ECO:0000256" key="3">
    <source>
        <dbReference type="ARBA" id="ARBA00022833"/>
    </source>
</evidence>
<feature type="compositionally biased region" description="Low complexity" evidence="5">
    <location>
        <begin position="546"/>
        <end position="577"/>
    </location>
</feature>
<feature type="region of interest" description="Disordered" evidence="5">
    <location>
        <begin position="757"/>
        <end position="784"/>
    </location>
</feature>
<proteinExistence type="predicted"/>
<dbReference type="PROSITE" id="PS50016">
    <property type="entry name" value="ZF_PHD_2"/>
    <property type="match status" value="1"/>
</dbReference>
<evidence type="ECO:0000313" key="8">
    <source>
        <dbReference type="Proteomes" id="UP000235672"/>
    </source>
</evidence>
<evidence type="ECO:0000256" key="4">
    <source>
        <dbReference type="PROSITE-ProRule" id="PRU00146"/>
    </source>
</evidence>
<dbReference type="SUPFAM" id="SSF57903">
    <property type="entry name" value="FYVE/PHD zinc finger"/>
    <property type="match status" value="1"/>
</dbReference>
<feature type="compositionally biased region" description="Low complexity" evidence="5">
    <location>
        <begin position="357"/>
        <end position="369"/>
    </location>
</feature>
<dbReference type="EMBL" id="KZ613466">
    <property type="protein sequence ID" value="PMD27154.1"/>
    <property type="molecule type" value="Genomic_DNA"/>
</dbReference>
<dbReference type="InterPro" id="IPR019787">
    <property type="entry name" value="Znf_PHD-finger"/>
</dbReference>
<dbReference type="CDD" id="cd15489">
    <property type="entry name" value="PHD_SF"/>
    <property type="match status" value="1"/>
</dbReference>
<evidence type="ECO:0000259" key="6">
    <source>
        <dbReference type="PROSITE" id="PS50016"/>
    </source>
</evidence>
<keyword evidence="8" id="KW-1185">Reference proteome</keyword>
<dbReference type="OrthoDB" id="3550599at2759"/>
<dbReference type="STRING" id="1745343.A0A2J6QLK8"/>
<gene>
    <name evidence="7" type="ORF">NA56DRAFT_654013</name>
</gene>
<reference evidence="7 8" key="1">
    <citation type="submission" date="2016-05" db="EMBL/GenBank/DDBJ databases">
        <title>A degradative enzymes factory behind the ericoid mycorrhizal symbiosis.</title>
        <authorList>
            <consortium name="DOE Joint Genome Institute"/>
            <person name="Martino E."/>
            <person name="Morin E."/>
            <person name="Grelet G."/>
            <person name="Kuo A."/>
            <person name="Kohler A."/>
            <person name="Daghino S."/>
            <person name="Barry K."/>
            <person name="Choi C."/>
            <person name="Cichocki N."/>
            <person name="Clum A."/>
            <person name="Copeland A."/>
            <person name="Hainaut M."/>
            <person name="Haridas S."/>
            <person name="Labutti K."/>
            <person name="Lindquist E."/>
            <person name="Lipzen A."/>
            <person name="Khouja H.-R."/>
            <person name="Murat C."/>
            <person name="Ohm R."/>
            <person name="Olson A."/>
            <person name="Spatafora J."/>
            <person name="Veneault-Fourrey C."/>
            <person name="Henrissat B."/>
            <person name="Grigoriev I."/>
            <person name="Martin F."/>
            <person name="Perotto S."/>
        </authorList>
    </citation>
    <scope>NUCLEOTIDE SEQUENCE [LARGE SCALE GENOMIC DNA]</scope>
    <source>
        <strain evidence="7 8">UAMH 7357</strain>
    </source>
</reference>
<feature type="compositionally biased region" description="Polar residues" evidence="5">
    <location>
        <begin position="319"/>
        <end position="328"/>
    </location>
</feature>
<dbReference type="InterPro" id="IPR013083">
    <property type="entry name" value="Znf_RING/FYVE/PHD"/>
</dbReference>
<feature type="compositionally biased region" description="Polar residues" evidence="5">
    <location>
        <begin position="478"/>
        <end position="494"/>
    </location>
</feature>
<dbReference type="InterPro" id="IPR001965">
    <property type="entry name" value="Znf_PHD"/>
</dbReference>
<feature type="region of interest" description="Disordered" evidence="5">
    <location>
        <begin position="300"/>
        <end position="332"/>
    </location>
</feature>
<evidence type="ECO:0000313" key="7">
    <source>
        <dbReference type="EMBL" id="PMD27154.1"/>
    </source>
</evidence>
<evidence type="ECO:0000256" key="5">
    <source>
        <dbReference type="SAM" id="MobiDB-lite"/>
    </source>
</evidence>
<dbReference type="SMART" id="SM00249">
    <property type="entry name" value="PHD"/>
    <property type="match status" value="1"/>
</dbReference>
<feature type="domain" description="PHD-type" evidence="6">
    <location>
        <begin position="138"/>
        <end position="188"/>
    </location>
</feature>
<protein>
    <recommendedName>
        <fullName evidence="6">PHD-type domain-containing protein</fullName>
    </recommendedName>
</protein>
<evidence type="ECO:0000256" key="2">
    <source>
        <dbReference type="ARBA" id="ARBA00022771"/>
    </source>
</evidence>
<feature type="compositionally biased region" description="Basic and acidic residues" evidence="5">
    <location>
        <begin position="300"/>
        <end position="310"/>
    </location>
</feature>
<sequence>MDQGSSPNLPAGSLATNKSHNGSESLLIGKVRGISSLPSDPTSVMSILVKGPTASKLVLVLGRDLAQEVEAKDTLLGYPLFFTWLSSSKTVLTPETYFFFPFLLVTPSHGADTDHHYQKLQSFDDSSSVTSMSTNSKSTLCMACKEEESSVKRLVTCIKCKRKIHGGCANPYVEDYKAPYTCTRCKKKDQAQTAKKKLGSAFGDSQNSTNFSNYTSPYAHTHPAYPSSVTSEPAKDSPKKSGMKPGIQCTVPGCTNFFFSIQSGSPLCTKHRIEQQNALAKAAAPKPAAPVSRPFQKEKLYTMKPEDKQLAKRKRQTTKRSSNGSYQDMDQEPHTMFTFQPSGKSPIVGFKTPGLIRRSSTPTRLSPRSALRKTLEQKEKQASITKNPEEVEKAVDDLNRSLGSASMAESPIDPTSGFGRLLSRLISARETPNVAAHDSPDYSPDYSPPPPLAVDDENPWTVIIDRADSPGSQIAQELAATASQQDGSEHNSSLDYGRSGLPSIDEEIAASHAHPYQPPQVQDQEDEDEEMLDPDSRALIDRLASEHPSSPAKSASPPAVRPLSSPSSSAYSANVSSQIEEQGPPSDPPPGAVLGARHELLIDTNGEAPQPNSIEAIRAQRAANFDTTELDSFLFKQAQPESHEQPTSKELLNTQFWGHIDPRVAWPKKMTPEQIQEKIKEIEARGGKKANFGKILTAQVRKERAEKGWNIHQTSERRSEEECKEMDRRLEELFGTEGLGNCVPGIRDGRLVMIEQLEPEEPQTGPGKKKKRREPKSYPVMGGQ</sequence>
<feature type="region of interest" description="Disordered" evidence="5">
    <location>
        <begin position="222"/>
        <end position="243"/>
    </location>
</feature>
<accession>A0A2J6QLK8</accession>
<dbReference type="AlphaFoldDB" id="A0A2J6QLK8"/>
<feature type="region of interest" description="Disordered" evidence="5">
    <location>
        <begin position="432"/>
        <end position="457"/>
    </location>
</feature>
<feature type="region of interest" description="Disordered" evidence="5">
    <location>
        <begin position="1"/>
        <end position="20"/>
    </location>
</feature>
<feature type="region of interest" description="Disordered" evidence="5">
    <location>
        <begin position="544"/>
        <end position="594"/>
    </location>
</feature>
<keyword evidence="1" id="KW-0479">Metal-binding</keyword>